<name>A0ABP8ZJM3_9ACTN</name>
<dbReference type="Pfam" id="PF13519">
    <property type="entry name" value="VWA_2"/>
    <property type="match status" value="1"/>
</dbReference>
<sequence length="255" mass="27871">MASHLTQKTQSDARLKLPIYFLLDTSTSMQYGGRIDAINSIPPAVRKAARQDPVIDAKTRFCYITMNDTAQVVAPLAPGGDDIQLDLEPKGLTNYTAAFELLRKTFIADFHTLNEANTGTHRPVIIFITDGEPTCDATERKRAFDALMAVADWAPRIVMFGVGPEVTHETLDQYTGPKGFSVVCRDEPGRTSAEYITTMLSTFIQTVVDNIGGAPAQKPLDTGTEAGNDDVDDPFMHAVMQAFRDDDLLGRALGE</sequence>
<comment type="caution">
    <text evidence="2">The sequence shown here is derived from an EMBL/GenBank/DDBJ whole genome shotgun (WGS) entry which is preliminary data.</text>
</comment>
<reference evidence="3" key="1">
    <citation type="journal article" date="2019" name="Int. J. Syst. Evol. Microbiol.">
        <title>The Global Catalogue of Microorganisms (GCM) 10K type strain sequencing project: providing services to taxonomists for standard genome sequencing and annotation.</title>
        <authorList>
            <consortium name="The Broad Institute Genomics Platform"/>
            <consortium name="The Broad Institute Genome Sequencing Center for Infectious Disease"/>
            <person name="Wu L."/>
            <person name="Ma J."/>
        </authorList>
    </citation>
    <scope>NUCLEOTIDE SEQUENCE [LARGE SCALE GENOMIC DNA]</scope>
    <source>
        <strain evidence="3">JCM 18077</strain>
    </source>
</reference>
<dbReference type="EMBL" id="BAABIE010000022">
    <property type="protein sequence ID" value="GAA4758333.1"/>
    <property type="molecule type" value="Genomic_DNA"/>
</dbReference>
<proteinExistence type="predicted"/>
<feature type="domain" description="VWFA" evidence="1">
    <location>
        <begin position="18"/>
        <end position="211"/>
    </location>
</feature>
<evidence type="ECO:0000259" key="1">
    <source>
        <dbReference type="PROSITE" id="PS50234"/>
    </source>
</evidence>
<dbReference type="SMART" id="SM00327">
    <property type="entry name" value="VWA"/>
    <property type="match status" value="1"/>
</dbReference>
<organism evidence="2 3">
    <name type="scientific">Gordonia alkaliphila</name>
    <dbReference type="NCBI Taxonomy" id="1053547"/>
    <lineage>
        <taxon>Bacteria</taxon>
        <taxon>Bacillati</taxon>
        <taxon>Actinomycetota</taxon>
        <taxon>Actinomycetes</taxon>
        <taxon>Mycobacteriales</taxon>
        <taxon>Gordoniaceae</taxon>
        <taxon>Gordonia</taxon>
    </lineage>
</organism>
<dbReference type="Proteomes" id="UP001500822">
    <property type="component" value="Unassembled WGS sequence"/>
</dbReference>
<protein>
    <recommendedName>
        <fullName evidence="1">VWFA domain-containing protein</fullName>
    </recommendedName>
</protein>
<dbReference type="SUPFAM" id="SSF53300">
    <property type="entry name" value="vWA-like"/>
    <property type="match status" value="1"/>
</dbReference>
<gene>
    <name evidence="2" type="ORF">GCM10023217_33490</name>
</gene>
<dbReference type="InterPro" id="IPR002035">
    <property type="entry name" value="VWF_A"/>
</dbReference>
<dbReference type="InterPro" id="IPR036465">
    <property type="entry name" value="vWFA_dom_sf"/>
</dbReference>
<dbReference type="Gene3D" id="3.40.50.410">
    <property type="entry name" value="von Willebrand factor, type A domain"/>
    <property type="match status" value="1"/>
</dbReference>
<evidence type="ECO:0000313" key="2">
    <source>
        <dbReference type="EMBL" id="GAA4758333.1"/>
    </source>
</evidence>
<evidence type="ECO:0000313" key="3">
    <source>
        <dbReference type="Proteomes" id="UP001500822"/>
    </source>
</evidence>
<dbReference type="PROSITE" id="PS50234">
    <property type="entry name" value="VWFA"/>
    <property type="match status" value="1"/>
</dbReference>
<accession>A0ABP8ZJM3</accession>
<keyword evidence="3" id="KW-1185">Reference proteome</keyword>